<dbReference type="PANTHER" id="PTHR43162:SF1">
    <property type="entry name" value="PRESTALK A DIFFERENTIATION PROTEIN A"/>
    <property type="match status" value="1"/>
</dbReference>
<keyword evidence="3" id="KW-1185">Reference proteome</keyword>
<comment type="caution">
    <text evidence="2">The sequence shown here is derived from an EMBL/GenBank/DDBJ whole genome shotgun (WGS) entry which is preliminary data.</text>
</comment>
<dbReference type="Gene3D" id="3.90.25.10">
    <property type="entry name" value="UDP-galactose 4-epimerase, domain 1"/>
    <property type="match status" value="1"/>
</dbReference>
<sequence length="303" mass="33766">MPADPTTDLLLITCASGKQATALLPLLSHWKCLRLAVHSASSKSRLEQQYPHAEVIAADLYSPTTTLSLLKDVTACIHIGPSYHPHERSIGHMMIDAALLSPTLKHFILSSVLHTQLDKMLNHSCKRGVEERLIESGLPYTILQPTTFMDNIPIGMLAGQEQPVFPAAWSTDSKFSWIATRDLAAAMHAVLVEREKHLYAQYPLVSTHGPLSFGEAMHIISSKISKDVKIEHLDFRKAVDSVLMRLYGMAEGIDQRTKDTAQRMILYYDNRGIVGNSNVLEWLIGRGATQFDDWVDVKLGELK</sequence>
<dbReference type="InterPro" id="IPR036291">
    <property type="entry name" value="NAD(P)-bd_dom_sf"/>
</dbReference>
<feature type="domain" description="NAD(P)-binding" evidence="1">
    <location>
        <begin position="15"/>
        <end position="165"/>
    </location>
</feature>
<dbReference type="PANTHER" id="PTHR43162">
    <property type="match status" value="1"/>
</dbReference>
<dbReference type="InterPro" id="IPR051604">
    <property type="entry name" value="Ergot_Alk_Oxidoreductase"/>
</dbReference>
<dbReference type="GeneID" id="80909592"/>
<dbReference type="RefSeq" id="XP_056072101.1">
    <property type="nucleotide sequence ID" value="XM_056214834.1"/>
</dbReference>
<proteinExistence type="predicted"/>
<accession>A0A9W8XLW3</accession>
<gene>
    <name evidence="2" type="ORF">N0V89_006062</name>
</gene>
<dbReference type="SUPFAM" id="SSF51735">
    <property type="entry name" value="NAD(P)-binding Rossmann-fold domains"/>
    <property type="match status" value="1"/>
</dbReference>
<reference evidence="2" key="1">
    <citation type="submission" date="2022-10" db="EMBL/GenBank/DDBJ databases">
        <title>Tapping the CABI collections for fungal endophytes: first genome assemblies for Collariella, Neodidymelliopsis, Ascochyta clinopodiicola, Didymella pomorum, Didymosphaeria variabile, Neocosmospora piperis and Neocucurbitaria cava.</title>
        <authorList>
            <person name="Hill R."/>
        </authorList>
    </citation>
    <scope>NUCLEOTIDE SEQUENCE</scope>
    <source>
        <strain evidence="2">IMI 356815</strain>
    </source>
</reference>
<dbReference type="InterPro" id="IPR016040">
    <property type="entry name" value="NAD(P)-bd_dom"/>
</dbReference>
<evidence type="ECO:0000313" key="2">
    <source>
        <dbReference type="EMBL" id="KAJ4354327.1"/>
    </source>
</evidence>
<dbReference type="Proteomes" id="UP001140513">
    <property type="component" value="Unassembled WGS sequence"/>
</dbReference>
<dbReference type="Pfam" id="PF13460">
    <property type="entry name" value="NAD_binding_10"/>
    <property type="match status" value="1"/>
</dbReference>
<evidence type="ECO:0000313" key="3">
    <source>
        <dbReference type="Proteomes" id="UP001140513"/>
    </source>
</evidence>
<name>A0A9W8XLW3_9PLEO</name>
<dbReference type="Gene3D" id="3.40.50.720">
    <property type="entry name" value="NAD(P)-binding Rossmann-like Domain"/>
    <property type="match status" value="1"/>
</dbReference>
<evidence type="ECO:0000259" key="1">
    <source>
        <dbReference type="Pfam" id="PF13460"/>
    </source>
</evidence>
<dbReference type="AlphaFoldDB" id="A0A9W8XLW3"/>
<protein>
    <recommendedName>
        <fullName evidence="1">NAD(P)-binding domain-containing protein</fullName>
    </recommendedName>
</protein>
<dbReference type="EMBL" id="JAPEUX010000004">
    <property type="protein sequence ID" value="KAJ4354327.1"/>
    <property type="molecule type" value="Genomic_DNA"/>
</dbReference>
<dbReference type="OrthoDB" id="419598at2759"/>
<organism evidence="2 3">
    <name type="scientific">Didymosphaeria variabile</name>
    <dbReference type="NCBI Taxonomy" id="1932322"/>
    <lineage>
        <taxon>Eukaryota</taxon>
        <taxon>Fungi</taxon>
        <taxon>Dikarya</taxon>
        <taxon>Ascomycota</taxon>
        <taxon>Pezizomycotina</taxon>
        <taxon>Dothideomycetes</taxon>
        <taxon>Pleosporomycetidae</taxon>
        <taxon>Pleosporales</taxon>
        <taxon>Massarineae</taxon>
        <taxon>Didymosphaeriaceae</taxon>
        <taxon>Didymosphaeria</taxon>
    </lineage>
</organism>